<evidence type="ECO:0000313" key="2">
    <source>
        <dbReference type="Proteomes" id="UP000029567"/>
    </source>
</evidence>
<name>A0A0E3BBT7_9BURK</name>
<sequence length="31" mass="3656">MEMGPRKHQATENMLIKAVDDLDKKILIFRN</sequence>
<protein>
    <submittedName>
        <fullName evidence="1">Uncharacterized protein</fullName>
    </submittedName>
</protein>
<dbReference type="AlphaFoldDB" id="A0A0E3BBT7"/>
<accession>A0A0E3BBT7</accession>
<organism evidence="1 2">
    <name type="scientific">Comamonas thiooxydans</name>
    <dbReference type="NCBI Taxonomy" id="363952"/>
    <lineage>
        <taxon>Bacteria</taxon>
        <taxon>Pseudomonadati</taxon>
        <taxon>Pseudomonadota</taxon>
        <taxon>Betaproteobacteria</taxon>
        <taxon>Burkholderiales</taxon>
        <taxon>Comamonadaceae</taxon>
        <taxon>Comamonas</taxon>
    </lineage>
</organism>
<dbReference type="Proteomes" id="UP000029567">
    <property type="component" value="Unassembled WGS sequence"/>
</dbReference>
<reference evidence="1 2" key="1">
    <citation type="submission" date="2013-09" db="EMBL/GenBank/DDBJ databases">
        <title>High correlation between genotypes and phenotypes of environmental bacteria Comamonas testosteroni strains.</title>
        <authorList>
            <person name="Liu L."/>
            <person name="Zhu W."/>
            <person name="Xia X."/>
            <person name="Xu B."/>
            <person name="Luo M."/>
            <person name="Wang G."/>
        </authorList>
    </citation>
    <scope>NUCLEOTIDE SEQUENCE [LARGE SCALE GENOMIC DNA]</scope>
    <source>
        <strain evidence="1 2">JL14</strain>
    </source>
</reference>
<gene>
    <name evidence="1" type="ORF">P245_21060</name>
</gene>
<proteinExistence type="predicted"/>
<comment type="caution">
    <text evidence="1">The sequence shown here is derived from an EMBL/GenBank/DDBJ whole genome shotgun (WGS) entry which is preliminary data.</text>
</comment>
<evidence type="ECO:0000313" key="1">
    <source>
        <dbReference type="EMBL" id="KGG86077.1"/>
    </source>
</evidence>
<dbReference type="EMBL" id="AWTN01000115">
    <property type="protein sequence ID" value="KGG86077.1"/>
    <property type="molecule type" value="Genomic_DNA"/>
</dbReference>